<sequence>VNTRCKNHNNVTLLHIFLNCPLPAPSLHVQQFVHGQSNPTYRLQSKGLDLVLRKKPPGFLLSSAHSVEREFRVMKALGEAGVPVPKMVKLCEDSSILDTPFYLMEYVHGHIFKDPSLPGLSAEVRSDIYRAAITTLCQIHSVDLRAIGLEDYGKPGDYIGRQVHTWTKQYRSSETQRIPGMERLIEWLPTHLPKNVTTTLVHGDYRIDNLIFDPEKAKVVAVLDWELSTLGDPLSDVATCITLRCFVCLFVFYLFVVCLFACLQGQASSASAGEAGKFVSDCADLAWDFATKEGFRIFNALPEKLGNPHSSRTFCTYTTKRVTSIDSPIHHVGGLPLEPADLPLRVQTLLSRLKTFIESHVYPAEADLRAHDNTREGWTPHPLIADLKAKAKAEGLWNLFLTREIDPEMKHGAGLSNVEYSFLCEVMGQSPYAPEVFNCSPPDTGNMEAQWLLRLLDGDVRSCFAMTEPQVASSDAANIEAAIVEKEDCFVINGRKWFTSGVLHPHCEICIFMGKTDPSAPRHKQQSMLLVPIASPGVRILRPLPVFGFSDPPGGHGEMVFEDVRVPLGNLLLGTGRGFEIAQSRLGPGRVHHCMRLIGSAERALHLMKERVKTRRAFGKTLAEYGSVQADIAASRADIEQARLLVLKTARLMDTVGNKVAAPEIAMIKMVVPSMAQRVVDRAIQVTTRRALGRALSKWAKAMRKLRTMIQMVAPL</sequence>
<dbReference type="InterPro" id="IPR009075">
    <property type="entry name" value="AcylCo_DH/oxidase_C"/>
</dbReference>
<dbReference type="GO" id="GO:0005739">
    <property type="term" value="C:mitochondrion"/>
    <property type="evidence" value="ECO:0007669"/>
    <property type="project" value="TreeGrafter"/>
</dbReference>
<dbReference type="PANTHER" id="PTHR48083">
    <property type="entry name" value="MEDIUM-CHAIN SPECIFIC ACYL-COA DEHYDROGENASE, MITOCHONDRIAL-RELATED"/>
    <property type="match status" value="1"/>
</dbReference>
<dbReference type="Gene3D" id="2.40.110.10">
    <property type="entry name" value="Butyryl-CoA Dehydrogenase, subunit A, domain 2"/>
    <property type="match status" value="1"/>
</dbReference>
<dbReference type="GO" id="GO:0005777">
    <property type="term" value="C:peroxisome"/>
    <property type="evidence" value="ECO:0007669"/>
    <property type="project" value="UniProtKB-SubCell"/>
</dbReference>
<feature type="transmembrane region" description="Helical" evidence="9">
    <location>
        <begin position="241"/>
        <end position="263"/>
    </location>
</feature>
<dbReference type="Proteomes" id="UP000694388">
    <property type="component" value="Unplaced"/>
</dbReference>
<evidence type="ECO:0000256" key="8">
    <source>
        <dbReference type="ARBA" id="ARBA00023140"/>
    </source>
</evidence>
<evidence type="ECO:0000259" key="11">
    <source>
        <dbReference type="Pfam" id="PF01636"/>
    </source>
</evidence>
<evidence type="ECO:0000256" key="7">
    <source>
        <dbReference type="ARBA" id="ARBA00023098"/>
    </source>
</evidence>
<evidence type="ECO:0000256" key="2">
    <source>
        <dbReference type="ARBA" id="ARBA00004275"/>
    </source>
</evidence>
<dbReference type="InterPro" id="IPR041726">
    <property type="entry name" value="ACAD10_11_N"/>
</dbReference>
<dbReference type="InterPro" id="IPR037069">
    <property type="entry name" value="AcylCoA_DH/ox_N_sf"/>
</dbReference>
<dbReference type="AlphaFoldDB" id="A0A8C4NPA6"/>
<evidence type="ECO:0000256" key="5">
    <source>
        <dbReference type="ARBA" id="ARBA00022827"/>
    </source>
</evidence>
<accession>A0A8C4NPA6</accession>
<dbReference type="InterPro" id="IPR002575">
    <property type="entry name" value="Aminoglycoside_PTrfase"/>
</dbReference>
<dbReference type="SUPFAM" id="SSF56645">
    <property type="entry name" value="Acyl-CoA dehydrogenase NM domain-like"/>
    <property type="match status" value="1"/>
</dbReference>
<keyword evidence="8" id="KW-0576">Peroxisome</keyword>
<evidence type="ECO:0000259" key="10">
    <source>
        <dbReference type="Pfam" id="PF00441"/>
    </source>
</evidence>
<dbReference type="Pfam" id="PF02770">
    <property type="entry name" value="Acyl-CoA_dh_M"/>
    <property type="match status" value="1"/>
</dbReference>
<dbReference type="InterPro" id="IPR050741">
    <property type="entry name" value="Acyl-CoA_dehydrogenase"/>
</dbReference>
<keyword evidence="9" id="KW-0472">Membrane</keyword>
<dbReference type="GeneTree" id="ENSGT00940000161620"/>
<dbReference type="SUPFAM" id="SSF47203">
    <property type="entry name" value="Acyl-CoA dehydrogenase C-terminal domain-like"/>
    <property type="match status" value="1"/>
</dbReference>
<dbReference type="InterPro" id="IPR036250">
    <property type="entry name" value="AcylCo_DH-like_C"/>
</dbReference>
<evidence type="ECO:0000256" key="1">
    <source>
        <dbReference type="ARBA" id="ARBA00001974"/>
    </source>
</evidence>
<evidence type="ECO:0000256" key="9">
    <source>
        <dbReference type="SAM" id="Phobius"/>
    </source>
</evidence>
<dbReference type="Gene3D" id="1.20.140.10">
    <property type="entry name" value="Butyryl-CoA Dehydrogenase, subunit A, domain 3"/>
    <property type="match status" value="1"/>
</dbReference>
<keyword evidence="4" id="KW-0285">Flavoprotein</keyword>
<name>A0A8C4NPA6_EPTBU</name>
<keyword evidence="6" id="KW-0560">Oxidoreductase</keyword>
<comment type="similarity">
    <text evidence="3">Belongs to the acyl-CoA dehydrogenase family.</text>
</comment>
<dbReference type="Gene3D" id="3.90.1200.10">
    <property type="match status" value="1"/>
</dbReference>
<feature type="domain" description="Acyl-CoA oxidase/dehydrogenase middle" evidence="12">
    <location>
        <begin position="463"/>
        <end position="564"/>
    </location>
</feature>
<evidence type="ECO:0000259" key="12">
    <source>
        <dbReference type="Pfam" id="PF02770"/>
    </source>
</evidence>
<feature type="domain" description="Aminoglycoside phosphotransferase" evidence="11">
    <location>
        <begin position="29"/>
        <end position="242"/>
    </location>
</feature>
<dbReference type="Gene3D" id="1.10.540.10">
    <property type="entry name" value="Acyl-CoA dehydrogenase/oxidase, N-terminal domain"/>
    <property type="match status" value="1"/>
</dbReference>
<keyword evidence="7" id="KW-0443">Lipid metabolism</keyword>
<evidence type="ECO:0000313" key="14">
    <source>
        <dbReference type="Proteomes" id="UP000694388"/>
    </source>
</evidence>
<comment type="subcellular location">
    <subcellularLocation>
        <location evidence="2">Peroxisome</location>
    </subcellularLocation>
</comment>
<evidence type="ECO:0000256" key="4">
    <source>
        <dbReference type="ARBA" id="ARBA00022630"/>
    </source>
</evidence>
<dbReference type="InterPro" id="IPR046373">
    <property type="entry name" value="Acyl-CoA_Oxase/DH_mid-dom_sf"/>
</dbReference>
<dbReference type="Pfam" id="PF01636">
    <property type="entry name" value="APH"/>
    <property type="match status" value="1"/>
</dbReference>
<dbReference type="GO" id="GO:0033539">
    <property type="term" value="P:fatty acid beta-oxidation using acyl-CoA dehydrogenase"/>
    <property type="evidence" value="ECO:0007669"/>
    <property type="project" value="TreeGrafter"/>
</dbReference>
<evidence type="ECO:0000256" key="6">
    <source>
        <dbReference type="ARBA" id="ARBA00023002"/>
    </source>
</evidence>
<dbReference type="OMA" id="AIAMIKI"/>
<protein>
    <submittedName>
        <fullName evidence="13">Acyl-CoA dehydrogenase family member 10</fullName>
    </submittedName>
</protein>
<dbReference type="FunFam" id="2.40.110.10:FF:000002">
    <property type="entry name" value="Acyl-CoA dehydrogenase fadE12"/>
    <property type="match status" value="1"/>
</dbReference>
<proteinExistence type="inferred from homology"/>
<keyword evidence="9" id="KW-1133">Transmembrane helix</keyword>
<dbReference type="CDD" id="cd05154">
    <property type="entry name" value="ACAD10_11_N-like"/>
    <property type="match status" value="1"/>
</dbReference>
<keyword evidence="14" id="KW-1185">Reference proteome</keyword>
<keyword evidence="5" id="KW-0274">FAD</keyword>
<dbReference type="PANTHER" id="PTHR48083:SF35">
    <property type="entry name" value="ACYL-COA DEHYDROGENASE FAMILY MEMBER 10"/>
    <property type="match status" value="1"/>
</dbReference>
<reference evidence="13" key="1">
    <citation type="submission" date="2025-08" db="UniProtKB">
        <authorList>
            <consortium name="Ensembl"/>
        </authorList>
    </citation>
    <scope>IDENTIFICATION</scope>
</reference>
<reference evidence="13" key="2">
    <citation type="submission" date="2025-09" db="UniProtKB">
        <authorList>
            <consortium name="Ensembl"/>
        </authorList>
    </citation>
    <scope>IDENTIFICATION</scope>
</reference>
<organism evidence="13 14">
    <name type="scientific">Eptatretus burgeri</name>
    <name type="common">Inshore hagfish</name>
    <dbReference type="NCBI Taxonomy" id="7764"/>
    <lineage>
        <taxon>Eukaryota</taxon>
        <taxon>Metazoa</taxon>
        <taxon>Chordata</taxon>
        <taxon>Craniata</taxon>
        <taxon>Vertebrata</taxon>
        <taxon>Cyclostomata</taxon>
        <taxon>Myxini</taxon>
        <taxon>Myxiniformes</taxon>
        <taxon>Myxinidae</taxon>
        <taxon>Eptatretinae</taxon>
        <taxon>Eptatretus</taxon>
    </lineage>
</organism>
<dbReference type="InterPro" id="IPR011009">
    <property type="entry name" value="Kinase-like_dom_sf"/>
</dbReference>
<comment type="cofactor">
    <cofactor evidence="1">
        <name>FAD</name>
        <dbReference type="ChEBI" id="CHEBI:57692"/>
    </cofactor>
</comment>
<evidence type="ECO:0000256" key="3">
    <source>
        <dbReference type="ARBA" id="ARBA00009347"/>
    </source>
</evidence>
<dbReference type="Gene3D" id="3.30.200.20">
    <property type="entry name" value="Phosphorylase Kinase, domain 1"/>
    <property type="match status" value="1"/>
</dbReference>
<dbReference type="InterPro" id="IPR006091">
    <property type="entry name" value="Acyl-CoA_Oxase/DH_mid-dom"/>
</dbReference>
<dbReference type="SUPFAM" id="SSF56112">
    <property type="entry name" value="Protein kinase-like (PK-like)"/>
    <property type="match status" value="1"/>
</dbReference>
<dbReference type="GO" id="GO:0050660">
    <property type="term" value="F:flavin adenine dinucleotide binding"/>
    <property type="evidence" value="ECO:0007669"/>
    <property type="project" value="InterPro"/>
</dbReference>
<feature type="domain" description="Acyl-CoA dehydrogenase/oxidase C-terminal" evidence="10">
    <location>
        <begin position="576"/>
        <end position="709"/>
    </location>
</feature>
<dbReference type="InterPro" id="IPR009100">
    <property type="entry name" value="AcylCoA_DH/oxidase_NM_dom_sf"/>
</dbReference>
<keyword evidence="9" id="KW-0812">Transmembrane</keyword>
<evidence type="ECO:0000313" key="13">
    <source>
        <dbReference type="Ensembl" id="ENSEBUP00000007277.1"/>
    </source>
</evidence>
<dbReference type="Pfam" id="PF00441">
    <property type="entry name" value="Acyl-CoA_dh_1"/>
    <property type="match status" value="1"/>
</dbReference>
<dbReference type="GO" id="GO:0003995">
    <property type="term" value="F:acyl-CoA dehydrogenase activity"/>
    <property type="evidence" value="ECO:0007669"/>
    <property type="project" value="TreeGrafter"/>
</dbReference>
<dbReference type="Ensembl" id="ENSEBUT00000007753.1">
    <property type="protein sequence ID" value="ENSEBUP00000007277.1"/>
    <property type="gene ID" value="ENSEBUG00000004737.1"/>
</dbReference>